<dbReference type="Proteomes" id="UP000494218">
    <property type="component" value="Unassembled WGS sequence"/>
</dbReference>
<dbReference type="EMBL" id="CABVPW010000009">
    <property type="protein sequence ID" value="VWB48839.1"/>
    <property type="molecule type" value="Genomic_DNA"/>
</dbReference>
<evidence type="ECO:0000256" key="1">
    <source>
        <dbReference type="ARBA" id="ARBA00006432"/>
    </source>
</evidence>
<dbReference type="GO" id="GO:0016877">
    <property type="term" value="F:ligase activity, forming carbon-sulfur bonds"/>
    <property type="evidence" value="ECO:0007669"/>
    <property type="project" value="UniProtKB-ARBA"/>
</dbReference>
<dbReference type="FunFam" id="3.30.300.30:FF:000008">
    <property type="entry name" value="2,3-dihydroxybenzoate-AMP ligase"/>
    <property type="match status" value="1"/>
</dbReference>
<reference evidence="6 7" key="1">
    <citation type="submission" date="2019-09" db="EMBL/GenBank/DDBJ databases">
        <authorList>
            <person name="Depoorter E."/>
        </authorList>
    </citation>
    <scope>NUCLEOTIDE SEQUENCE [LARGE SCALE GENOMIC DNA]</scope>
    <source>
        <strain evidence="6">LMG 23254</strain>
    </source>
</reference>
<feature type="domain" description="AMP-dependent synthetase/ligase" evidence="4">
    <location>
        <begin position="7"/>
        <end position="377"/>
    </location>
</feature>
<dbReference type="InterPro" id="IPR050237">
    <property type="entry name" value="ATP-dep_AMP-bd_enzyme"/>
</dbReference>
<organism evidence="6 7">
    <name type="scientific">Burkholderia lata (strain ATCC 17760 / DSM 23089 / LMG 22485 / NCIMB 9086 / R18194 / 383)</name>
    <dbReference type="NCBI Taxonomy" id="482957"/>
    <lineage>
        <taxon>Bacteria</taxon>
        <taxon>Pseudomonadati</taxon>
        <taxon>Pseudomonadota</taxon>
        <taxon>Betaproteobacteria</taxon>
        <taxon>Burkholderiales</taxon>
        <taxon>Burkholderiaceae</taxon>
        <taxon>Burkholderia</taxon>
        <taxon>Burkholderia cepacia complex</taxon>
    </lineage>
</organism>
<dbReference type="SUPFAM" id="SSF56801">
    <property type="entry name" value="Acetyl-CoA synthetase-like"/>
    <property type="match status" value="1"/>
</dbReference>
<name>A0A6P2JW64_BURL3</name>
<evidence type="ECO:0000259" key="5">
    <source>
        <dbReference type="Pfam" id="PF13193"/>
    </source>
</evidence>
<proteinExistence type="inferred from homology"/>
<dbReference type="PANTHER" id="PTHR43767:SF7">
    <property type="entry name" value="MEDIUM_LONG-CHAIN-FATTY-ACID--COA LIGASE FADD8"/>
    <property type="match status" value="1"/>
</dbReference>
<sequence>MQLSDYFDAAVSRSPTGEAFVDGDGTVRINFTEAQRLVHAVAHALNADDALRAGAHIAIYAPNDYRISVLQIAVNRAGMVWVSVHTRNAVETNIAVLDYADCDLVFFHSSYESLVPALQAGLPRVKKFVCIDRASDHGECLVDWIDARRDVVKPEPAPDQDRPAVLQPTGGTTGPSKGALHTNRSLEMSLISVFDALGMDHTTRVLAVAPLTHAACYVTLAATVRGGATVVLPSFDVDQVLETIARERITHLFLPPTIVYALLSATALDRTDVSSLRCIAVGAAPIAPEKLKEAVRRFGPLIHEVYGQSECLFPVVAKRPCDYLLPSGEFDDDVLRSAGRPVPFARVEIMDDAGNCVGSGERGEIVVRSAMVMSGYYKRPDDTAAISAFGWHHTTDIGIRDARGFITIVDRKKDMIVSGGFNIFPAEIEAAINAHPAVLDCAVFGVPDEKWGEAVKAIVQLKPGQHVSEAELVDLCKQTLGSVKAPKSVEFWGDLPRSAVGKVLKREIRARFWEGRWRSV</sequence>
<feature type="domain" description="AMP-binding enzyme C-terminal" evidence="5">
    <location>
        <begin position="427"/>
        <end position="502"/>
    </location>
</feature>
<dbReference type="Pfam" id="PF13193">
    <property type="entry name" value="AMP-binding_C"/>
    <property type="match status" value="1"/>
</dbReference>
<protein>
    <submittedName>
        <fullName evidence="6">Putative AMP-binding protein</fullName>
    </submittedName>
</protein>
<comment type="similarity">
    <text evidence="1">Belongs to the ATP-dependent AMP-binding enzyme family.</text>
</comment>
<dbReference type="Pfam" id="PF00501">
    <property type="entry name" value="AMP-binding"/>
    <property type="match status" value="1"/>
</dbReference>
<feature type="region of interest" description="Disordered" evidence="3">
    <location>
        <begin position="153"/>
        <end position="179"/>
    </location>
</feature>
<evidence type="ECO:0000313" key="6">
    <source>
        <dbReference type="EMBL" id="VWB48839.1"/>
    </source>
</evidence>
<dbReference type="PANTHER" id="PTHR43767">
    <property type="entry name" value="LONG-CHAIN-FATTY-ACID--COA LIGASE"/>
    <property type="match status" value="1"/>
</dbReference>
<dbReference type="InterPro" id="IPR000873">
    <property type="entry name" value="AMP-dep_synth/lig_dom"/>
</dbReference>
<dbReference type="AlphaFoldDB" id="A0A6P2JW64"/>
<evidence type="ECO:0000256" key="2">
    <source>
        <dbReference type="ARBA" id="ARBA00022598"/>
    </source>
</evidence>
<dbReference type="InterPro" id="IPR042099">
    <property type="entry name" value="ANL_N_sf"/>
</dbReference>
<dbReference type="Gene3D" id="3.40.50.12780">
    <property type="entry name" value="N-terminal domain of ligase-like"/>
    <property type="match status" value="1"/>
</dbReference>
<dbReference type="Gene3D" id="3.30.300.30">
    <property type="match status" value="1"/>
</dbReference>
<dbReference type="InterPro" id="IPR025110">
    <property type="entry name" value="AMP-bd_C"/>
</dbReference>
<evidence type="ECO:0000256" key="3">
    <source>
        <dbReference type="SAM" id="MobiDB-lite"/>
    </source>
</evidence>
<evidence type="ECO:0000259" key="4">
    <source>
        <dbReference type="Pfam" id="PF00501"/>
    </source>
</evidence>
<dbReference type="InterPro" id="IPR045851">
    <property type="entry name" value="AMP-bd_C_sf"/>
</dbReference>
<dbReference type="RefSeq" id="WP_175031269.1">
    <property type="nucleotide sequence ID" value="NZ_CABVPW010000009.1"/>
</dbReference>
<accession>A0A6P2JW64</accession>
<keyword evidence="2" id="KW-0436">Ligase</keyword>
<evidence type="ECO:0000313" key="7">
    <source>
        <dbReference type="Proteomes" id="UP000494218"/>
    </source>
</evidence>
<gene>
    <name evidence="6" type="ORF">BLA23254_02207</name>
</gene>
<dbReference type="PROSITE" id="PS00455">
    <property type="entry name" value="AMP_BINDING"/>
    <property type="match status" value="1"/>
</dbReference>
<dbReference type="InterPro" id="IPR020845">
    <property type="entry name" value="AMP-binding_CS"/>
</dbReference>